<evidence type="ECO:0000256" key="9">
    <source>
        <dbReference type="RuleBase" id="RU367109"/>
    </source>
</evidence>
<keyword evidence="5 9" id="KW-0295">Fungicide</keyword>
<dbReference type="PANTHER" id="PTHR36788">
    <property type="entry name" value="DEFENSIN-LIKE PROTEIN 183"/>
    <property type="match status" value="1"/>
</dbReference>
<proteinExistence type="inferred from homology"/>
<dbReference type="GO" id="GO:0031640">
    <property type="term" value="P:killing of cells of another organism"/>
    <property type="evidence" value="ECO:0007669"/>
    <property type="project" value="UniProtKB-UniRule"/>
</dbReference>
<keyword evidence="8" id="KW-1015">Disulfide bond</keyword>
<dbReference type="GO" id="GO:0050832">
    <property type="term" value="P:defense response to fungus"/>
    <property type="evidence" value="ECO:0007669"/>
    <property type="project" value="UniProtKB-UniRule"/>
</dbReference>
<evidence type="ECO:0000256" key="8">
    <source>
        <dbReference type="ARBA" id="ARBA00023157"/>
    </source>
</evidence>
<keyword evidence="7 9" id="KW-0611">Plant defense</keyword>
<dbReference type="KEGG" id="dzi:111284367"/>
<evidence type="ECO:0000256" key="5">
    <source>
        <dbReference type="ARBA" id="ARBA00022577"/>
    </source>
</evidence>
<comment type="subcellular location">
    <subcellularLocation>
        <location evidence="1 9">Secreted</location>
    </subcellularLocation>
</comment>
<evidence type="ECO:0000256" key="3">
    <source>
        <dbReference type="ARBA" id="ARBA00022525"/>
    </source>
</evidence>
<keyword evidence="4 9" id="KW-0929">Antimicrobial</keyword>
<dbReference type="InterPro" id="IPR039641">
    <property type="entry name" value="LCR"/>
</dbReference>
<dbReference type="InterPro" id="IPR010851">
    <property type="entry name" value="DEFL"/>
</dbReference>
<keyword evidence="6" id="KW-0732">Signal</keyword>
<dbReference type="Proteomes" id="UP000515121">
    <property type="component" value="Unplaced"/>
</dbReference>
<dbReference type="RefSeq" id="XP_022728786.1">
    <property type="nucleotide sequence ID" value="XM_022873051.1"/>
</dbReference>
<accession>A0A6P5XLJ3</accession>
<name>A0A6P5XLJ3_DURZI</name>
<keyword evidence="3 9" id="KW-0964">Secreted</keyword>
<dbReference type="AlphaFoldDB" id="A0A6P5XLJ3"/>
<gene>
    <name evidence="11" type="primary">LOC111284367</name>
</gene>
<evidence type="ECO:0000256" key="2">
    <source>
        <dbReference type="ARBA" id="ARBA00006722"/>
    </source>
</evidence>
<keyword evidence="10" id="KW-1185">Reference proteome</keyword>
<dbReference type="Pfam" id="PF07333">
    <property type="entry name" value="SLR1-BP"/>
    <property type="match status" value="1"/>
</dbReference>
<dbReference type="GeneID" id="111284367"/>
<sequence>MLGRIEGDICSEDLGPCGNDCAARCSLGHGGGKGSCDISSGTPTCMCYYDCAAPPPKIKTCEVALDIGTSGCDNKDCNARCAAKFPSPQDGYGFCYSLPPYISCHCRYKCTDYGRR</sequence>
<protein>
    <recommendedName>
        <fullName evidence="9">Defensin-like protein</fullName>
    </recommendedName>
</protein>
<evidence type="ECO:0000256" key="6">
    <source>
        <dbReference type="ARBA" id="ARBA00022729"/>
    </source>
</evidence>
<comment type="similarity">
    <text evidence="2 9">Belongs to the DEFL family.</text>
</comment>
<dbReference type="PANTHER" id="PTHR36788:SF2">
    <property type="entry name" value="DEFENSIN-LIKE PROTEIN 183"/>
    <property type="match status" value="1"/>
</dbReference>
<organism evidence="10 11">
    <name type="scientific">Durio zibethinus</name>
    <name type="common">Durian</name>
    <dbReference type="NCBI Taxonomy" id="66656"/>
    <lineage>
        <taxon>Eukaryota</taxon>
        <taxon>Viridiplantae</taxon>
        <taxon>Streptophyta</taxon>
        <taxon>Embryophyta</taxon>
        <taxon>Tracheophyta</taxon>
        <taxon>Spermatophyta</taxon>
        <taxon>Magnoliopsida</taxon>
        <taxon>eudicotyledons</taxon>
        <taxon>Gunneridae</taxon>
        <taxon>Pentapetalae</taxon>
        <taxon>rosids</taxon>
        <taxon>malvids</taxon>
        <taxon>Malvales</taxon>
        <taxon>Malvaceae</taxon>
        <taxon>Helicteroideae</taxon>
        <taxon>Durio</taxon>
    </lineage>
</organism>
<dbReference type="GO" id="GO:0005576">
    <property type="term" value="C:extracellular region"/>
    <property type="evidence" value="ECO:0007669"/>
    <property type="project" value="UniProtKB-SubCell"/>
</dbReference>
<reference evidence="11" key="1">
    <citation type="submission" date="2025-08" db="UniProtKB">
        <authorList>
            <consortium name="RefSeq"/>
        </authorList>
    </citation>
    <scope>IDENTIFICATION</scope>
    <source>
        <tissue evidence="11">Fruit stalk</tissue>
    </source>
</reference>
<evidence type="ECO:0000313" key="10">
    <source>
        <dbReference type="Proteomes" id="UP000515121"/>
    </source>
</evidence>
<dbReference type="OrthoDB" id="993238at2759"/>
<evidence type="ECO:0000256" key="4">
    <source>
        <dbReference type="ARBA" id="ARBA00022529"/>
    </source>
</evidence>
<evidence type="ECO:0000313" key="11">
    <source>
        <dbReference type="RefSeq" id="XP_022728786.1"/>
    </source>
</evidence>
<evidence type="ECO:0000256" key="1">
    <source>
        <dbReference type="ARBA" id="ARBA00004613"/>
    </source>
</evidence>
<evidence type="ECO:0000256" key="7">
    <source>
        <dbReference type="ARBA" id="ARBA00022821"/>
    </source>
</evidence>